<dbReference type="AlphaFoldDB" id="A0AA89WL70"/>
<evidence type="ECO:0000313" key="2">
    <source>
        <dbReference type="EMBL" id="MBH1651955.1"/>
    </source>
</evidence>
<dbReference type="EMBL" id="ABLOJW010000010">
    <property type="protein sequence ID" value="EKT4092607.1"/>
    <property type="molecule type" value="Genomic_DNA"/>
</dbReference>
<evidence type="ECO:0000313" key="3">
    <source>
        <dbReference type="Proteomes" id="UP000625930"/>
    </source>
</evidence>
<protein>
    <submittedName>
        <fullName evidence="2">Uncharacterized protein</fullName>
    </submittedName>
</protein>
<sequence>MKEDPLSRGIQSALDARAAKRQPTALDIAQEAREAKASLESNMSCMARITVPAGSERHRVTFQLLRASMDYGRALLFLLETHPIDLPAVALAMHRSQIEQFLRAVFVQFLADDEQLEDFLQEDRGPRKKNEKGKWVTIALKDLAADVEQAIARIGQDDEPQKLARTVTNSWDPLCGLVHGGKAIRVMYQDPNGKIGAHVPAAILFQTTVNAVATTNLCVIAALTAVGVGAFEESPVVEQCASGMLHYMQRRKARMEELAWPP</sequence>
<accession>A0AA89WL70</accession>
<dbReference type="Proteomes" id="UP000625930">
    <property type="component" value="Unassembled WGS sequence"/>
</dbReference>
<dbReference type="RefSeq" id="WP_088475658.1">
    <property type="nucleotide sequence ID" value="NZ_AP021908.1"/>
</dbReference>
<dbReference type="Proteomes" id="UP001218208">
    <property type="component" value="Unassembled WGS sequence"/>
</dbReference>
<gene>
    <name evidence="2" type="ORF">I5U67_07205</name>
    <name evidence="1" type="ORF">QEG23_002124</name>
</gene>
<organism evidence="2 3">
    <name type="scientific">Stenotrophomonas maltophilia</name>
    <name type="common">Pseudomonas maltophilia</name>
    <name type="synonym">Xanthomonas maltophilia</name>
    <dbReference type="NCBI Taxonomy" id="40324"/>
    <lineage>
        <taxon>Bacteria</taxon>
        <taxon>Pseudomonadati</taxon>
        <taxon>Pseudomonadota</taxon>
        <taxon>Gammaproteobacteria</taxon>
        <taxon>Lysobacterales</taxon>
        <taxon>Lysobacteraceae</taxon>
        <taxon>Stenotrophomonas</taxon>
        <taxon>Stenotrophomonas maltophilia group</taxon>
    </lineage>
</organism>
<evidence type="ECO:0000313" key="1">
    <source>
        <dbReference type="EMBL" id="EKT4092607.1"/>
    </source>
</evidence>
<dbReference type="EMBL" id="JADUNP010000010">
    <property type="protein sequence ID" value="MBH1651955.1"/>
    <property type="molecule type" value="Genomic_DNA"/>
</dbReference>
<proteinExistence type="predicted"/>
<comment type="caution">
    <text evidence="2">The sequence shown here is derived from an EMBL/GenBank/DDBJ whole genome shotgun (WGS) entry which is preliminary data.</text>
</comment>
<name>A0AA89WL70_STEMA</name>
<reference evidence="2" key="1">
    <citation type="submission" date="2020-11" db="EMBL/GenBank/DDBJ databases">
        <title>Enhanced detection system for hospital associated transmission using whole genome sequencing surveillance.</title>
        <authorList>
            <person name="Harrison L.H."/>
            <person name="Van Tyne D."/>
            <person name="Marsh J.W."/>
            <person name="Griffith M.P."/>
            <person name="Snyder D.J."/>
            <person name="Cooper V.S."/>
            <person name="Mustapha M."/>
        </authorList>
    </citation>
    <scope>NUCLEOTIDE SEQUENCE</scope>
    <source>
        <strain evidence="2">STEN00091</strain>
    </source>
</reference>
<dbReference type="InterPro" id="IPR054257">
    <property type="entry name" value="DUF6988"/>
</dbReference>
<dbReference type="Pfam" id="PF22491">
    <property type="entry name" value="DUF6988"/>
    <property type="match status" value="1"/>
</dbReference>
<reference evidence="1" key="2">
    <citation type="submission" date="2022-07" db="EMBL/GenBank/DDBJ databases">
        <authorList>
            <consortium name="DAFM: The Division of Animal and Food Microbiology"/>
        </authorList>
    </citation>
    <scope>NUCLEOTIDE SEQUENCE</scope>
    <source>
        <strain evidence="1">19MO01SH01-2</strain>
    </source>
</reference>